<keyword evidence="1" id="KW-1185">Reference proteome</keyword>
<evidence type="ECO:0000313" key="2">
    <source>
        <dbReference type="WBParaSite" id="PDA_v2.g26435.t1"/>
    </source>
</evidence>
<sequence>MVMKLLSNPSFLNLEAKYEFYFEDKNGKPYTETEVWKEDQEIHFCISFTVVAGEIKKSSNTNGNRKDFQYFLPKLLSTIPCIRDSKEYYCKGKKWQYYLEIKENIDLWIYIQLLEIYRKNFDTKYEVKAYGTHRECK</sequence>
<dbReference type="WBParaSite" id="PDA_v2.g26435.t1">
    <property type="protein sequence ID" value="PDA_v2.g26435.t1"/>
    <property type="gene ID" value="PDA_v2.g26435"/>
</dbReference>
<evidence type="ECO:0000313" key="1">
    <source>
        <dbReference type="Proteomes" id="UP000887578"/>
    </source>
</evidence>
<protein>
    <submittedName>
        <fullName evidence="2">Uncharacterized protein</fullName>
    </submittedName>
</protein>
<organism evidence="1 2">
    <name type="scientific">Panagrolaimus davidi</name>
    <dbReference type="NCBI Taxonomy" id="227884"/>
    <lineage>
        <taxon>Eukaryota</taxon>
        <taxon>Metazoa</taxon>
        <taxon>Ecdysozoa</taxon>
        <taxon>Nematoda</taxon>
        <taxon>Chromadorea</taxon>
        <taxon>Rhabditida</taxon>
        <taxon>Tylenchina</taxon>
        <taxon>Panagrolaimomorpha</taxon>
        <taxon>Panagrolaimoidea</taxon>
        <taxon>Panagrolaimidae</taxon>
        <taxon>Panagrolaimus</taxon>
    </lineage>
</organism>
<proteinExistence type="predicted"/>
<accession>A0A914Q541</accession>
<dbReference type="Proteomes" id="UP000887578">
    <property type="component" value="Unplaced"/>
</dbReference>
<name>A0A914Q541_9BILA</name>
<reference evidence="2" key="1">
    <citation type="submission" date="2022-11" db="UniProtKB">
        <authorList>
            <consortium name="WormBaseParasite"/>
        </authorList>
    </citation>
    <scope>IDENTIFICATION</scope>
</reference>
<dbReference type="AlphaFoldDB" id="A0A914Q541"/>